<evidence type="ECO:0000256" key="1">
    <source>
        <dbReference type="SAM" id="MobiDB-lite"/>
    </source>
</evidence>
<accession>A0A6S8BNA8</accession>
<dbReference type="EMBL" id="HBIJ01008554">
    <property type="protein sequence ID" value="CAE0365301.1"/>
    <property type="molecule type" value="Transcribed_RNA"/>
</dbReference>
<feature type="region of interest" description="Disordered" evidence="1">
    <location>
        <begin position="159"/>
        <end position="178"/>
    </location>
</feature>
<dbReference type="InterPro" id="IPR036249">
    <property type="entry name" value="Thioredoxin-like_sf"/>
</dbReference>
<feature type="compositionally biased region" description="Basic residues" evidence="1">
    <location>
        <begin position="668"/>
        <end position="687"/>
    </location>
</feature>
<dbReference type="EMBL" id="HBIJ01008549">
    <property type="protein sequence ID" value="CAE0365296.1"/>
    <property type="molecule type" value="Transcribed_RNA"/>
</dbReference>
<evidence type="ECO:0000313" key="5">
    <source>
        <dbReference type="EMBL" id="CAE0365298.1"/>
    </source>
</evidence>
<evidence type="ECO:0000313" key="4">
    <source>
        <dbReference type="EMBL" id="CAE0365297.1"/>
    </source>
</evidence>
<evidence type="ECO:0000313" key="6">
    <source>
        <dbReference type="EMBL" id="CAE0365299.1"/>
    </source>
</evidence>
<evidence type="ECO:0000313" key="7">
    <source>
        <dbReference type="EMBL" id="CAE0365300.1"/>
    </source>
</evidence>
<reference evidence="4" key="1">
    <citation type="submission" date="2021-01" db="EMBL/GenBank/DDBJ databases">
        <authorList>
            <person name="Corre E."/>
            <person name="Pelletier E."/>
            <person name="Niang G."/>
            <person name="Scheremetjew M."/>
            <person name="Finn R."/>
            <person name="Kale V."/>
            <person name="Holt S."/>
            <person name="Cochrane G."/>
            <person name="Meng A."/>
            <person name="Brown T."/>
            <person name="Cohen L."/>
        </authorList>
    </citation>
    <scope>NUCLEOTIDE SEQUENCE</scope>
    <source>
        <strain evidence="4">CCMP1510</strain>
    </source>
</reference>
<dbReference type="AlphaFoldDB" id="A0A6S8BNA8"/>
<evidence type="ECO:0008006" key="9">
    <source>
        <dbReference type="Google" id="ProtNLM"/>
    </source>
</evidence>
<dbReference type="EMBL" id="HBIJ01008550">
    <property type="protein sequence ID" value="CAE0365297.1"/>
    <property type="molecule type" value="Transcribed_RNA"/>
</dbReference>
<dbReference type="PANTHER" id="PTHR45184:SF1">
    <property type="entry name" value="DNAJ PROTEIN ERDJ3A"/>
    <property type="match status" value="1"/>
</dbReference>
<dbReference type="SUPFAM" id="SSF52833">
    <property type="entry name" value="Thioredoxin-like"/>
    <property type="match status" value="1"/>
</dbReference>
<protein>
    <recommendedName>
        <fullName evidence="9">Thioredoxin domain-containing protein</fullName>
    </recommendedName>
</protein>
<feature type="compositionally biased region" description="Basic and acidic residues" evidence="1">
    <location>
        <begin position="164"/>
        <end position="173"/>
    </location>
</feature>
<evidence type="ECO:0000313" key="2">
    <source>
        <dbReference type="EMBL" id="CAE0365295.1"/>
    </source>
</evidence>
<proteinExistence type="predicted"/>
<dbReference type="InterPro" id="IPR052842">
    <property type="entry name" value="ER_Co-chaperone"/>
</dbReference>
<feature type="region of interest" description="Disordered" evidence="1">
    <location>
        <begin position="656"/>
        <end position="687"/>
    </location>
</feature>
<organism evidence="4">
    <name type="scientific">Aureoumbra lagunensis</name>
    <dbReference type="NCBI Taxonomy" id="44058"/>
    <lineage>
        <taxon>Eukaryota</taxon>
        <taxon>Sar</taxon>
        <taxon>Stramenopiles</taxon>
        <taxon>Ochrophyta</taxon>
        <taxon>Pelagophyceae</taxon>
        <taxon>Pelagomonadales</taxon>
        <taxon>Aureoumbra</taxon>
    </lineage>
</organism>
<evidence type="ECO:0000313" key="8">
    <source>
        <dbReference type="EMBL" id="CAE0365301.1"/>
    </source>
</evidence>
<feature type="region of interest" description="Disordered" evidence="1">
    <location>
        <begin position="1"/>
        <end position="23"/>
    </location>
</feature>
<dbReference type="EMBL" id="HBIJ01008552">
    <property type="protein sequence ID" value="CAE0365299.1"/>
    <property type="molecule type" value="Transcribed_RNA"/>
</dbReference>
<dbReference type="EMBL" id="HBIJ01008548">
    <property type="protein sequence ID" value="CAE0365295.1"/>
    <property type="molecule type" value="Transcribed_RNA"/>
</dbReference>
<sequence length="687" mass="74089">MNIGQVPMIFGHSSESSTNPYTGKPNREMKVFAELFKTGIFKPSDLKRWVSTTLLPKDLVKRGSEVISSSPLPTVALITERSTTSALTKSLAVAMRDRLQIVELSPGEAETFADADDELPKLVALSKDSTEIETYGGSLKSRNEILTWLESKALSEAISQTDTANDKDQSQKDDIEDSGSVYGSTYVAPSVTTAAELGNLWSRSALLLAPVNAKPVPTDVSRLLAGLDGSGLVRAASCDVEFTDHCDAKYWRAFATGGTLLLKTESSKEALDAVVDSISVNDVIILGDGPASTEEFMQRAIEPAIAKGTLQANDDENVPPAMGILIFSNSEQPSVHVRALATTLRASLDVSVGQYVLSSNAQDAQVLERFGISKAPAIIAFHGQQAEDGPRGQVQLGLAPYDRRQFGPPTFRSLITFSQVLLQQLKPSAAEKLANFVIEEATGFLNSRKSSDKSMRKAKNGELVDLNSVGLDAIGCGEADGASQLCAIFLLDQIGRSETFVAELAIAKDVALAEATAPYSFGWFDGQCHLDLALAFDIDPMKLPTVVAYAPKKKRFAAYVGRFDAKDLKSFLRGVVSGRLTTAPIRSALPSIETSKDCTATTGNTDADATLVEDTEELDDFMAEILAEEAARKEQLEAEANAELERIAEERRLEAEQAKLEAQQQSTIKKKSSKKKKKKSKKTSSDL</sequence>
<dbReference type="EMBL" id="HBIJ01008551">
    <property type="protein sequence ID" value="CAE0365298.1"/>
    <property type="molecule type" value="Transcribed_RNA"/>
</dbReference>
<dbReference type="PANTHER" id="PTHR45184">
    <property type="entry name" value="DNAJ PROTEIN ERDJ3A"/>
    <property type="match status" value="1"/>
</dbReference>
<dbReference type="EMBL" id="HBIJ01008553">
    <property type="protein sequence ID" value="CAE0365300.1"/>
    <property type="molecule type" value="Transcribed_RNA"/>
</dbReference>
<name>A0A6S8BNA8_9STRA</name>
<gene>
    <name evidence="2" type="ORF">ALAG00032_LOCUS6037</name>
    <name evidence="3" type="ORF">ALAG00032_LOCUS6038</name>
    <name evidence="4" type="ORF">ALAG00032_LOCUS6039</name>
    <name evidence="5" type="ORF">ALAG00032_LOCUS6040</name>
    <name evidence="6" type="ORF">ALAG00032_LOCUS6041</name>
    <name evidence="7" type="ORF">ALAG00032_LOCUS6042</name>
    <name evidence="8" type="ORF">ALAG00032_LOCUS6043</name>
</gene>
<evidence type="ECO:0000313" key="3">
    <source>
        <dbReference type="EMBL" id="CAE0365296.1"/>
    </source>
</evidence>